<evidence type="ECO:0000256" key="3">
    <source>
        <dbReference type="ARBA" id="ARBA00018787"/>
    </source>
</evidence>
<dbReference type="OrthoDB" id="5198800at2"/>
<dbReference type="PANTHER" id="PTHR35794:SF2">
    <property type="entry name" value="CELL DIVISION PROTEIN DIVIVA"/>
    <property type="match status" value="1"/>
</dbReference>
<feature type="region of interest" description="Disordered" evidence="9">
    <location>
        <begin position="222"/>
        <end position="279"/>
    </location>
</feature>
<organism evidence="10 11">
    <name type="scientific">Nonomuraea maritima</name>
    <dbReference type="NCBI Taxonomy" id="683260"/>
    <lineage>
        <taxon>Bacteria</taxon>
        <taxon>Bacillati</taxon>
        <taxon>Actinomycetota</taxon>
        <taxon>Actinomycetes</taxon>
        <taxon>Streptosporangiales</taxon>
        <taxon>Streptosporangiaceae</taxon>
        <taxon>Nonomuraea</taxon>
    </lineage>
</organism>
<evidence type="ECO:0000256" key="4">
    <source>
        <dbReference type="ARBA" id="ARBA00022490"/>
    </source>
</evidence>
<gene>
    <name evidence="10" type="ORF">SAMN05421874_12662</name>
</gene>
<keyword evidence="4" id="KW-0963">Cytoplasm</keyword>
<accession>A0A1G9LXK5</accession>
<evidence type="ECO:0000256" key="6">
    <source>
        <dbReference type="ARBA" id="ARBA00023054"/>
    </source>
</evidence>
<dbReference type="GO" id="GO:0051301">
    <property type="term" value="P:cell division"/>
    <property type="evidence" value="ECO:0007669"/>
    <property type="project" value="UniProtKB-KW"/>
</dbReference>
<dbReference type="Proteomes" id="UP000198683">
    <property type="component" value="Unassembled WGS sequence"/>
</dbReference>
<keyword evidence="7" id="KW-0131">Cell cycle</keyword>
<proteinExistence type="inferred from homology"/>
<evidence type="ECO:0000256" key="9">
    <source>
        <dbReference type="SAM" id="MobiDB-lite"/>
    </source>
</evidence>
<dbReference type="Gene3D" id="6.10.250.660">
    <property type="match status" value="2"/>
</dbReference>
<keyword evidence="6" id="KW-0175">Coiled coil</keyword>
<comment type="subcellular location">
    <subcellularLocation>
        <location evidence="1">Cytoplasm</location>
    </subcellularLocation>
</comment>
<keyword evidence="11" id="KW-1185">Reference proteome</keyword>
<evidence type="ECO:0000313" key="10">
    <source>
        <dbReference type="EMBL" id="SDL66471.1"/>
    </source>
</evidence>
<protein>
    <recommendedName>
        <fullName evidence="3">Cell wall synthesis protein Wag31</fullName>
    </recommendedName>
    <alternativeName>
        <fullName evidence="8">Antigen 84</fullName>
    </alternativeName>
</protein>
<dbReference type="STRING" id="683260.SAMN05421874_12662"/>
<name>A0A1G9LXK5_9ACTN</name>
<evidence type="ECO:0000313" key="11">
    <source>
        <dbReference type="Proteomes" id="UP000198683"/>
    </source>
</evidence>
<keyword evidence="5" id="KW-0132">Cell division</keyword>
<sequence length="279" mass="31236">MNRFPRVMGMRSGYDPVEVDALVGRIESTLGRGPHVLEPVTADEVRRATFRAKRGGYQEIAVDFALEAFVVALETQARRPVRLAMAEPTGDMIREEWFETQAARVERVAFRAGRWGAGYNEDEVDAFLDRIVATLRGTTEYPVTALEVREAKFSTVVVRSGYLVVDVDAFLSDIADVLEQRHREPSGAELLAQRFREQSGAHLLAQRFRDPNPAVASQTFRDPNPAVASQGFRDPNPSVASQRFREPNRAAVASQRLPEPSAADDTNVPGLWFRREPQR</sequence>
<evidence type="ECO:0000256" key="8">
    <source>
        <dbReference type="ARBA" id="ARBA00031737"/>
    </source>
</evidence>
<evidence type="ECO:0000256" key="1">
    <source>
        <dbReference type="ARBA" id="ARBA00004496"/>
    </source>
</evidence>
<dbReference type="GO" id="GO:0005737">
    <property type="term" value="C:cytoplasm"/>
    <property type="evidence" value="ECO:0007669"/>
    <property type="project" value="UniProtKB-SubCell"/>
</dbReference>
<dbReference type="InterPro" id="IPR019933">
    <property type="entry name" value="DivIVA_domain"/>
</dbReference>
<dbReference type="EMBL" id="FNFB01000026">
    <property type="protein sequence ID" value="SDL66471.1"/>
    <property type="molecule type" value="Genomic_DNA"/>
</dbReference>
<dbReference type="InterPro" id="IPR007793">
    <property type="entry name" value="DivIVA_fam"/>
</dbReference>
<dbReference type="PANTHER" id="PTHR35794">
    <property type="entry name" value="CELL DIVISION PROTEIN DIVIVA"/>
    <property type="match status" value="1"/>
</dbReference>
<evidence type="ECO:0000256" key="2">
    <source>
        <dbReference type="ARBA" id="ARBA00009008"/>
    </source>
</evidence>
<dbReference type="AlphaFoldDB" id="A0A1G9LXK5"/>
<evidence type="ECO:0000256" key="7">
    <source>
        <dbReference type="ARBA" id="ARBA00023306"/>
    </source>
</evidence>
<reference evidence="10 11" key="1">
    <citation type="submission" date="2016-10" db="EMBL/GenBank/DDBJ databases">
        <authorList>
            <person name="de Groot N.N."/>
        </authorList>
    </citation>
    <scope>NUCLEOTIDE SEQUENCE [LARGE SCALE GENOMIC DNA]</scope>
    <source>
        <strain evidence="10 11">CGMCC 4.5681</strain>
    </source>
</reference>
<comment type="similarity">
    <text evidence="2">Belongs to the DivIVA family.</text>
</comment>
<evidence type="ECO:0000256" key="5">
    <source>
        <dbReference type="ARBA" id="ARBA00022618"/>
    </source>
</evidence>
<dbReference type="NCBIfam" id="TIGR03544">
    <property type="entry name" value="DivI1A_domain"/>
    <property type="match status" value="2"/>
</dbReference>